<name>A0AA36HSR8_9DINO</name>
<dbReference type="Gene3D" id="1.20.1270.60">
    <property type="entry name" value="Arfaptin homology (AH) domain/BAR domain"/>
    <property type="match status" value="1"/>
</dbReference>
<sequence>MPLADSWSVLKEIWFKDEHVDPVFEGVVRDFCAFDAALSTVYSQVQAYMKGVEQLSEGMSVLADGIHSVLSHGAESQTTSDSCKFKEASNQIARADAPHSAVAKLRRDMAFNILTPMQSHMANNRQLKTNLEIRQRRLVELQAAKRSFEEAKKNHSERDPRHIEARMNFENAKRIFIQIDRHVFEWLYILQEYRGDILDSTLQTLK</sequence>
<accession>A0AA36HSR8</accession>
<keyword evidence="1" id="KW-0175">Coiled coil</keyword>
<feature type="coiled-coil region" evidence="1">
    <location>
        <begin position="124"/>
        <end position="158"/>
    </location>
</feature>
<dbReference type="SUPFAM" id="SSF103657">
    <property type="entry name" value="BAR/IMD domain-like"/>
    <property type="match status" value="1"/>
</dbReference>
<evidence type="ECO:0000313" key="2">
    <source>
        <dbReference type="EMBL" id="CAJ1374125.1"/>
    </source>
</evidence>
<reference evidence="2" key="1">
    <citation type="submission" date="2023-08" db="EMBL/GenBank/DDBJ databases">
        <authorList>
            <person name="Chen Y."/>
            <person name="Shah S."/>
            <person name="Dougan E. K."/>
            <person name="Thang M."/>
            <person name="Chan C."/>
        </authorList>
    </citation>
    <scope>NUCLEOTIDE SEQUENCE</scope>
</reference>
<evidence type="ECO:0000256" key="1">
    <source>
        <dbReference type="SAM" id="Coils"/>
    </source>
</evidence>
<dbReference type="Proteomes" id="UP001178507">
    <property type="component" value="Unassembled WGS sequence"/>
</dbReference>
<organism evidence="2 3">
    <name type="scientific">Effrenium voratum</name>
    <dbReference type="NCBI Taxonomy" id="2562239"/>
    <lineage>
        <taxon>Eukaryota</taxon>
        <taxon>Sar</taxon>
        <taxon>Alveolata</taxon>
        <taxon>Dinophyceae</taxon>
        <taxon>Suessiales</taxon>
        <taxon>Symbiodiniaceae</taxon>
        <taxon>Effrenium</taxon>
    </lineage>
</organism>
<keyword evidence="3" id="KW-1185">Reference proteome</keyword>
<proteinExistence type="predicted"/>
<evidence type="ECO:0000313" key="3">
    <source>
        <dbReference type="Proteomes" id="UP001178507"/>
    </source>
</evidence>
<protein>
    <submittedName>
        <fullName evidence="2">Uncharacterized protein</fullName>
    </submittedName>
</protein>
<dbReference type="EMBL" id="CAUJNA010000232">
    <property type="protein sequence ID" value="CAJ1374125.1"/>
    <property type="molecule type" value="Genomic_DNA"/>
</dbReference>
<dbReference type="AlphaFoldDB" id="A0AA36HSR8"/>
<gene>
    <name evidence="2" type="ORF">EVOR1521_LOCUS3751</name>
</gene>
<comment type="caution">
    <text evidence="2">The sequence shown here is derived from an EMBL/GenBank/DDBJ whole genome shotgun (WGS) entry which is preliminary data.</text>
</comment>
<dbReference type="InterPro" id="IPR027267">
    <property type="entry name" value="AH/BAR_dom_sf"/>
</dbReference>